<proteinExistence type="predicted"/>
<gene>
    <name evidence="1" type="ORF">TELCIR_23134</name>
</gene>
<dbReference type="Proteomes" id="UP000230423">
    <property type="component" value="Unassembled WGS sequence"/>
</dbReference>
<accession>A0A2G9TBY0</accession>
<evidence type="ECO:0000313" key="2">
    <source>
        <dbReference type="Proteomes" id="UP000230423"/>
    </source>
</evidence>
<sequence length="65" mass="7784">MTQLWNIWTIFFSATLSLKRSLVYSCLVPLIPTIGQIAKNLQRALRRHHSECRIRLRRLRQHTIQ</sequence>
<evidence type="ECO:0000313" key="1">
    <source>
        <dbReference type="EMBL" id="PIO55479.1"/>
    </source>
</evidence>
<dbReference type="EMBL" id="KZ385839">
    <property type="protein sequence ID" value="PIO55479.1"/>
    <property type="molecule type" value="Genomic_DNA"/>
</dbReference>
<organism evidence="1 2">
    <name type="scientific">Teladorsagia circumcincta</name>
    <name type="common">Brown stomach worm</name>
    <name type="synonym">Ostertagia circumcincta</name>
    <dbReference type="NCBI Taxonomy" id="45464"/>
    <lineage>
        <taxon>Eukaryota</taxon>
        <taxon>Metazoa</taxon>
        <taxon>Ecdysozoa</taxon>
        <taxon>Nematoda</taxon>
        <taxon>Chromadorea</taxon>
        <taxon>Rhabditida</taxon>
        <taxon>Rhabditina</taxon>
        <taxon>Rhabditomorpha</taxon>
        <taxon>Strongyloidea</taxon>
        <taxon>Trichostrongylidae</taxon>
        <taxon>Teladorsagia</taxon>
    </lineage>
</organism>
<dbReference type="AlphaFoldDB" id="A0A2G9TBY0"/>
<keyword evidence="2" id="KW-1185">Reference proteome</keyword>
<reference evidence="1 2" key="1">
    <citation type="submission" date="2015-09" db="EMBL/GenBank/DDBJ databases">
        <title>Draft genome of the parasitic nematode Teladorsagia circumcincta isolate WARC Sus (inbred).</title>
        <authorList>
            <person name="Mitreva M."/>
        </authorList>
    </citation>
    <scope>NUCLEOTIDE SEQUENCE [LARGE SCALE GENOMIC DNA]</scope>
    <source>
        <strain evidence="1 2">S</strain>
    </source>
</reference>
<name>A0A2G9TBY0_TELCI</name>
<protein>
    <submittedName>
        <fullName evidence="1">Uncharacterized protein</fullName>
    </submittedName>
</protein>